<keyword evidence="5" id="KW-0053">Apoptosis</keyword>
<dbReference type="InterPro" id="IPR035712">
    <property type="entry name" value="TRADD"/>
</dbReference>
<dbReference type="PROSITE" id="PS50017">
    <property type="entry name" value="DEATH_DOMAIN"/>
    <property type="match status" value="1"/>
</dbReference>
<dbReference type="GeneID" id="100079508"/>
<dbReference type="GO" id="GO:0038061">
    <property type="term" value="P:non-canonical NF-kappaB signal transduction"/>
    <property type="evidence" value="ECO:0007669"/>
    <property type="project" value="Ensembl"/>
</dbReference>
<evidence type="ECO:0000256" key="8">
    <source>
        <dbReference type="ARBA" id="ARBA00057064"/>
    </source>
</evidence>
<dbReference type="Pfam" id="PF09034">
    <property type="entry name" value="TRADD_N"/>
    <property type="match status" value="1"/>
</dbReference>
<evidence type="ECO:0000256" key="9">
    <source>
        <dbReference type="ARBA" id="ARBA00080292"/>
    </source>
</evidence>
<reference evidence="12" key="3">
    <citation type="submission" date="2025-09" db="UniProtKB">
        <authorList>
            <consortium name="Ensembl"/>
        </authorList>
    </citation>
    <scope>IDENTIFICATION</scope>
    <source>
        <strain evidence="12">Glennie</strain>
    </source>
</reference>
<dbReference type="Pfam" id="PF00531">
    <property type="entry name" value="Death"/>
    <property type="match status" value="1"/>
</dbReference>
<dbReference type="Gene3D" id="3.30.70.680">
    <property type="entry name" value="TRADD, N-terminal domain"/>
    <property type="match status" value="1"/>
</dbReference>
<dbReference type="Proteomes" id="UP000002279">
    <property type="component" value="Chromosome X1"/>
</dbReference>
<keyword evidence="13" id="KW-1185">Reference proteome</keyword>
<keyword evidence="4" id="KW-0963">Cytoplasm</keyword>
<keyword evidence="7" id="KW-0539">Nucleus</keyword>
<dbReference type="InterPro" id="IPR009095">
    <property type="entry name" value="TRADD_N"/>
</dbReference>
<reference evidence="12 13" key="1">
    <citation type="journal article" date="2008" name="Nature">
        <title>Genome analysis of the platypus reveals unique signatures of evolution.</title>
        <authorList>
            <person name="Warren W.C."/>
            <person name="Hillier L.W."/>
            <person name="Marshall Graves J.A."/>
            <person name="Birney E."/>
            <person name="Ponting C.P."/>
            <person name="Grutzner F."/>
            <person name="Belov K."/>
            <person name="Miller W."/>
            <person name="Clarke L."/>
            <person name="Chinwalla A.T."/>
            <person name="Yang S.P."/>
            <person name="Heger A."/>
            <person name="Locke D.P."/>
            <person name="Miethke P."/>
            <person name="Waters P.D."/>
            <person name="Veyrunes F."/>
            <person name="Fulton L."/>
            <person name="Fulton B."/>
            <person name="Graves T."/>
            <person name="Wallis J."/>
            <person name="Puente X.S."/>
            <person name="Lopez-Otin C."/>
            <person name="Ordonez G.R."/>
            <person name="Eichler E.E."/>
            <person name="Chen L."/>
            <person name="Cheng Z."/>
            <person name="Deakin J.E."/>
            <person name="Alsop A."/>
            <person name="Thompson K."/>
            <person name="Kirby P."/>
            <person name="Papenfuss A.T."/>
            <person name="Wakefield M.J."/>
            <person name="Olender T."/>
            <person name="Lancet D."/>
            <person name="Huttley G.A."/>
            <person name="Smit A.F."/>
            <person name="Pask A."/>
            <person name="Temple-Smith P."/>
            <person name="Batzer M.A."/>
            <person name="Walker J.A."/>
            <person name="Konkel M.K."/>
            <person name="Harris R.S."/>
            <person name="Whittington C.M."/>
            <person name="Wong E.S."/>
            <person name="Gemmell N.J."/>
            <person name="Buschiazzo E."/>
            <person name="Vargas Jentzsch I.M."/>
            <person name="Merkel A."/>
            <person name="Schmitz J."/>
            <person name="Zemann A."/>
            <person name="Churakov G."/>
            <person name="Kriegs J.O."/>
            <person name="Brosius J."/>
            <person name="Murchison E.P."/>
            <person name="Sachidanandam R."/>
            <person name="Smith C."/>
            <person name="Hannon G.J."/>
            <person name="Tsend-Ayush E."/>
            <person name="McMillan D."/>
            <person name="Attenborough R."/>
            <person name="Rens W."/>
            <person name="Ferguson-Smith M."/>
            <person name="Lefevre C.M."/>
            <person name="Sharp J.A."/>
            <person name="Nicholas K.R."/>
            <person name="Ray D.A."/>
            <person name="Kube M."/>
            <person name="Reinhardt R."/>
            <person name="Pringle T.H."/>
            <person name="Taylor J."/>
            <person name="Jones R.C."/>
            <person name="Nixon B."/>
            <person name="Dacheux J.L."/>
            <person name="Niwa H."/>
            <person name="Sekita Y."/>
            <person name="Huang X."/>
            <person name="Stark A."/>
            <person name="Kheradpour P."/>
            <person name="Kellis M."/>
            <person name="Flicek P."/>
            <person name="Chen Y."/>
            <person name="Webber C."/>
            <person name="Hardison R."/>
            <person name="Nelson J."/>
            <person name="Hallsworth-Pepin K."/>
            <person name="Delehaunty K."/>
            <person name="Markovic C."/>
            <person name="Minx P."/>
            <person name="Feng Y."/>
            <person name="Kremitzki C."/>
            <person name="Mitreva M."/>
            <person name="Glasscock J."/>
            <person name="Wylie T."/>
            <person name="Wohldmann P."/>
            <person name="Thiru P."/>
            <person name="Nhan M.N."/>
            <person name="Pohl C.S."/>
            <person name="Smith S.M."/>
            <person name="Hou S."/>
            <person name="Nefedov M."/>
            <person name="de Jong P.J."/>
            <person name="Renfree M.B."/>
            <person name="Mardis E.R."/>
            <person name="Wilson R.K."/>
        </authorList>
    </citation>
    <scope>NUCLEOTIDE SEQUENCE [LARGE SCALE GENOMIC DNA]</scope>
    <source>
        <strain evidence="12 13">Glennie</strain>
    </source>
</reference>
<reference evidence="12" key="2">
    <citation type="submission" date="2025-08" db="UniProtKB">
        <authorList>
            <consortium name="Ensembl"/>
        </authorList>
    </citation>
    <scope>IDENTIFICATION</scope>
    <source>
        <strain evidence="12">Glennie</strain>
    </source>
</reference>
<dbReference type="GO" id="GO:0043123">
    <property type="term" value="P:positive regulation of canonical NF-kappaB signal transduction"/>
    <property type="evidence" value="ECO:0007669"/>
    <property type="project" value="Ensembl"/>
</dbReference>
<evidence type="ECO:0000256" key="6">
    <source>
        <dbReference type="ARBA" id="ARBA00023212"/>
    </source>
</evidence>
<dbReference type="GO" id="GO:0002947">
    <property type="term" value="C:tumor necrosis factor receptor superfamily complex"/>
    <property type="evidence" value="ECO:0000318"/>
    <property type="project" value="GO_Central"/>
</dbReference>
<dbReference type="Bgee" id="ENSOANG00000043400">
    <property type="expression patterns" value="Expressed in endometrium and 7 other cell types or tissues"/>
</dbReference>
<dbReference type="KEGG" id="oaa:100079508"/>
<dbReference type="InterPro" id="IPR000488">
    <property type="entry name" value="Death_dom"/>
</dbReference>
<dbReference type="SMART" id="SM00005">
    <property type="entry name" value="DEATH"/>
    <property type="match status" value="1"/>
</dbReference>
<dbReference type="GO" id="GO:0036462">
    <property type="term" value="P:TRAIL-activated apoptotic signaling pathway"/>
    <property type="evidence" value="ECO:0007669"/>
    <property type="project" value="Ensembl"/>
</dbReference>
<dbReference type="SUPFAM" id="SSF55044">
    <property type="entry name" value="TRADD, N-terminal domain"/>
    <property type="match status" value="1"/>
</dbReference>
<dbReference type="OMA" id="QPCSRFL"/>
<protein>
    <recommendedName>
        <fullName evidence="3">Tumor necrosis factor receptor type 1-associated DEATH domain protein</fullName>
    </recommendedName>
    <alternativeName>
        <fullName evidence="9">TNFRSF1A-associated via death domain</fullName>
    </alternativeName>
</protein>
<dbReference type="SUPFAM" id="SSF47986">
    <property type="entry name" value="DEATH domain"/>
    <property type="match status" value="1"/>
</dbReference>
<evidence type="ECO:0000259" key="11">
    <source>
        <dbReference type="PROSITE" id="PS50017"/>
    </source>
</evidence>
<dbReference type="GO" id="GO:0030335">
    <property type="term" value="P:positive regulation of cell migration"/>
    <property type="evidence" value="ECO:0007669"/>
    <property type="project" value="Ensembl"/>
</dbReference>
<evidence type="ECO:0000256" key="2">
    <source>
        <dbReference type="ARBA" id="ARBA00004245"/>
    </source>
</evidence>
<dbReference type="GO" id="GO:0005737">
    <property type="term" value="C:cytoplasm"/>
    <property type="evidence" value="ECO:0007669"/>
    <property type="project" value="Ensembl"/>
</dbReference>
<evidence type="ECO:0000313" key="12">
    <source>
        <dbReference type="Ensembl" id="ENSOANP00000039409.1"/>
    </source>
</evidence>
<dbReference type="GO" id="GO:0005634">
    <property type="term" value="C:nucleus"/>
    <property type="evidence" value="ECO:0007669"/>
    <property type="project" value="UniProtKB-SubCell"/>
</dbReference>
<dbReference type="Gene3D" id="1.10.533.10">
    <property type="entry name" value="Death Domain, Fas"/>
    <property type="match status" value="1"/>
</dbReference>
<sequence>MATDGGVWIGSVYLFVQSTRKEVVLSAVYASPQKPSVFGALKLSLAEATGNQPGLEVLKIHCSEPQLIVQLKFCQQECCRRFLRSYREGALLEALQSHLQLVLGCSPGPLLLELKVGSEQLDGLMQEEERCLELIYGEKPDRLRDEEIADLEDALRNLTCRQEGKEATPSPGDWEPTPTTGGKPPVAPTTEDTFVFQGQHVANRPLSLEDQQRFARLVGKKWKKVGRSLQRSCRALRDPVIDALAYEYEREGLYEQAYQLLLHFVRAEGRRATLQRLVEALEENSLTSLAEDLLGLQHQESEIS</sequence>
<evidence type="ECO:0000256" key="10">
    <source>
        <dbReference type="SAM" id="MobiDB-lite"/>
    </source>
</evidence>
<dbReference type="GO" id="GO:0033209">
    <property type="term" value="P:tumor necrosis factor-mediated signaling pathway"/>
    <property type="evidence" value="ECO:0007669"/>
    <property type="project" value="Ensembl"/>
</dbReference>
<dbReference type="GO" id="GO:0000209">
    <property type="term" value="P:protein polyubiquitination"/>
    <property type="evidence" value="ECO:0007669"/>
    <property type="project" value="Ensembl"/>
</dbReference>
<evidence type="ECO:0000256" key="1">
    <source>
        <dbReference type="ARBA" id="ARBA00004123"/>
    </source>
</evidence>
<evidence type="ECO:0000313" key="13">
    <source>
        <dbReference type="Proteomes" id="UP000002279"/>
    </source>
</evidence>
<dbReference type="GO" id="GO:0005068">
    <property type="term" value="F:transmembrane receptor protein tyrosine kinase adaptor activity"/>
    <property type="evidence" value="ECO:0000318"/>
    <property type="project" value="GO_Central"/>
</dbReference>
<dbReference type="InterPro" id="IPR036729">
    <property type="entry name" value="TRADD_N_sf"/>
</dbReference>
<feature type="domain" description="Death" evidence="11">
    <location>
        <begin position="218"/>
        <end position="297"/>
    </location>
</feature>
<dbReference type="CTD" id="8717"/>
<evidence type="ECO:0000256" key="5">
    <source>
        <dbReference type="ARBA" id="ARBA00022703"/>
    </source>
</evidence>
<dbReference type="GO" id="GO:0042802">
    <property type="term" value="F:identical protein binding"/>
    <property type="evidence" value="ECO:0007669"/>
    <property type="project" value="Ensembl"/>
</dbReference>
<dbReference type="PANTHER" id="PTHR14913:SF0">
    <property type="entry name" value="TUMOR NECROSIS FACTOR RECEPTOR TYPE 1-ASSOCIATED DEATH DOMAIN PROTEIN"/>
    <property type="match status" value="1"/>
</dbReference>
<dbReference type="InterPro" id="IPR011029">
    <property type="entry name" value="DEATH-like_dom_sf"/>
</dbReference>
<dbReference type="InParanoid" id="A0A6I8NF93"/>
<dbReference type="FunCoup" id="A0A6I8NF93">
    <property type="interactions" value="930"/>
</dbReference>
<dbReference type="PANTHER" id="PTHR14913">
    <property type="entry name" value="TUMOR NECROSIS FACTOR RECEPTOR TYPE 1-ASSOCIATED DEATH DOMAIN PROTEIN"/>
    <property type="match status" value="1"/>
</dbReference>
<organism evidence="12 13">
    <name type="scientific">Ornithorhynchus anatinus</name>
    <name type="common">Duckbill platypus</name>
    <dbReference type="NCBI Taxonomy" id="9258"/>
    <lineage>
        <taxon>Eukaryota</taxon>
        <taxon>Metazoa</taxon>
        <taxon>Chordata</taxon>
        <taxon>Craniata</taxon>
        <taxon>Vertebrata</taxon>
        <taxon>Euteleostomi</taxon>
        <taxon>Mammalia</taxon>
        <taxon>Monotremata</taxon>
        <taxon>Ornithorhynchidae</taxon>
        <taxon>Ornithorhynchus</taxon>
    </lineage>
</organism>
<dbReference type="GO" id="GO:0043124">
    <property type="term" value="P:negative regulation of canonical NF-kappaB signal transduction"/>
    <property type="evidence" value="ECO:0007669"/>
    <property type="project" value="Ensembl"/>
</dbReference>
<dbReference type="RefSeq" id="XP_028907753.1">
    <property type="nucleotide sequence ID" value="XM_029051920.2"/>
</dbReference>
<comment type="subcellular location">
    <subcellularLocation>
        <location evidence="2">Cytoplasm</location>
        <location evidence="2">Cytoskeleton</location>
    </subcellularLocation>
    <subcellularLocation>
        <location evidence="1">Nucleus</location>
    </subcellularLocation>
</comment>
<feature type="region of interest" description="Disordered" evidence="10">
    <location>
        <begin position="160"/>
        <end position="185"/>
    </location>
</feature>
<gene>
    <name evidence="12" type="primary">TRADD</name>
</gene>
<dbReference type="GO" id="GO:0050729">
    <property type="term" value="P:positive regulation of inflammatory response"/>
    <property type="evidence" value="ECO:0007669"/>
    <property type="project" value="Ensembl"/>
</dbReference>
<keyword evidence="6" id="KW-0206">Cytoskeleton</keyword>
<evidence type="ECO:0000256" key="4">
    <source>
        <dbReference type="ARBA" id="ARBA00022490"/>
    </source>
</evidence>
<dbReference type="AlphaFoldDB" id="A0A6I8NF93"/>
<dbReference type="FunFam" id="1.10.533.10:FF:000042">
    <property type="entry name" value="Tumor necrosis factor receptor type 1-associated DEATH domain protein"/>
    <property type="match status" value="1"/>
</dbReference>
<evidence type="ECO:0000256" key="3">
    <source>
        <dbReference type="ARBA" id="ARBA00015474"/>
    </source>
</evidence>
<evidence type="ECO:0000256" key="7">
    <source>
        <dbReference type="ARBA" id="ARBA00023242"/>
    </source>
</evidence>
<name>A0A6I8NF93_ORNAN</name>
<dbReference type="GO" id="GO:0051798">
    <property type="term" value="P:positive regulation of hair follicle development"/>
    <property type="evidence" value="ECO:0007669"/>
    <property type="project" value="Ensembl"/>
</dbReference>
<dbReference type="GO" id="GO:0070513">
    <property type="term" value="F:death domain binding"/>
    <property type="evidence" value="ECO:0007669"/>
    <property type="project" value="Ensembl"/>
</dbReference>
<dbReference type="GeneTree" id="ENSGT00390000002016"/>
<dbReference type="Ensembl" id="ENSOANT00000067788.1">
    <property type="protein sequence ID" value="ENSOANP00000039409.1"/>
    <property type="gene ID" value="ENSOANG00000043400.1"/>
</dbReference>
<dbReference type="GO" id="GO:0005856">
    <property type="term" value="C:cytoskeleton"/>
    <property type="evidence" value="ECO:0007669"/>
    <property type="project" value="UniProtKB-SubCell"/>
</dbReference>
<accession>A0A6I8NF93</accession>
<comment type="function">
    <text evidence="8">Adapter molecule for TNFRSF1A/TNFR1 that specifically associates with the cytoplasmic domain of activated TNFRSF1A/TNFR1 mediating its interaction with FADD. Overexpression of TRADD leads to two major TNF-induced responses, apoptosis and activation of NF-kappa-B. The nuclear form acts as a tumor suppressor by preventing ubiquitination and degradation of isoform p19ARF/ARF of CDKN2A by TRIP12: acts by interacting with TRIP12, leading to disrupt interaction between TRIP12 and isoform p19ARF/ARF of CDKN2A.</text>
</comment>
<dbReference type="GO" id="GO:0007249">
    <property type="term" value="P:canonical NF-kappaB signal transduction"/>
    <property type="evidence" value="ECO:0007669"/>
    <property type="project" value="Ensembl"/>
</dbReference>
<dbReference type="GO" id="GO:0005886">
    <property type="term" value="C:plasma membrane"/>
    <property type="evidence" value="ECO:0007669"/>
    <property type="project" value="Ensembl"/>
</dbReference>
<dbReference type="GO" id="GO:0097191">
    <property type="term" value="P:extrinsic apoptotic signaling pathway"/>
    <property type="evidence" value="ECO:0000318"/>
    <property type="project" value="GO_Central"/>
</dbReference>
<proteinExistence type="predicted"/>